<evidence type="ECO:0000256" key="6">
    <source>
        <dbReference type="ARBA" id="ARBA00022833"/>
    </source>
</evidence>
<evidence type="ECO:0000256" key="8">
    <source>
        <dbReference type="ARBA" id="ARBA00023277"/>
    </source>
</evidence>
<sequence length="201" mass="22313">MKEQILSAIEESIEAKEYLKEQEDSLLGAAEIIFKRFQEGRKLLTCGNGGSAADAQHIAAEFTGRFKKERKGLPAIALTTDTSFLTAWANDYEEGFETIFERQVQSLAKRNDVLWGISTSGNSENVVRAFRKGREMGTYNLSLTGRDGGKLKELSDLNINIPVAATARIQEAHELAYHIICGLVDDYAAHADRGEKWSVNK</sequence>
<feature type="binding site" evidence="9">
    <location>
        <position position="61"/>
    </location>
    <ligand>
        <name>substrate</name>
    </ligand>
</feature>
<dbReference type="PANTHER" id="PTHR30390:SF6">
    <property type="entry name" value="DNAA INITIATOR-ASSOCIATING PROTEIN DIAA"/>
    <property type="match status" value="1"/>
</dbReference>
<evidence type="ECO:0000256" key="1">
    <source>
        <dbReference type="ARBA" id="ARBA00000348"/>
    </source>
</evidence>
<reference evidence="11 12" key="1">
    <citation type="journal article" date="2016" name="Nat. Commun.">
        <title>Thousands of microbial genomes shed light on interconnected biogeochemical processes in an aquifer system.</title>
        <authorList>
            <person name="Anantharaman K."/>
            <person name="Brown C.T."/>
            <person name="Hug L.A."/>
            <person name="Sharon I."/>
            <person name="Castelle C.J."/>
            <person name="Probst A.J."/>
            <person name="Thomas B.C."/>
            <person name="Singh A."/>
            <person name="Wilkins M.J."/>
            <person name="Karaoz U."/>
            <person name="Brodie E.L."/>
            <person name="Williams K.H."/>
            <person name="Hubbard S.S."/>
            <person name="Banfield J.F."/>
        </authorList>
    </citation>
    <scope>NUCLEOTIDE SEQUENCE [LARGE SCALE GENOMIC DNA]</scope>
</reference>
<feature type="binding site" evidence="9">
    <location>
        <position position="61"/>
    </location>
    <ligand>
        <name>Zn(2+)</name>
        <dbReference type="ChEBI" id="CHEBI:29105"/>
    </ligand>
</feature>
<feature type="binding site" evidence="9">
    <location>
        <position position="57"/>
    </location>
    <ligand>
        <name>Zn(2+)</name>
        <dbReference type="ChEBI" id="CHEBI:29105"/>
    </ligand>
</feature>
<feature type="binding site" evidence="9">
    <location>
        <begin position="90"/>
        <end position="91"/>
    </location>
    <ligand>
        <name>substrate</name>
    </ligand>
</feature>
<dbReference type="GO" id="GO:0097367">
    <property type="term" value="F:carbohydrate derivative binding"/>
    <property type="evidence" value="ECO:0007669"/>
    <property type="project" value="InterPro"/>
</dbReference>
<evidence type="ECO:0000256" key="4">
    <source>
        <dbReference type="ARBA" id="ARBA00022490"/>
    </source>
</evidence>
<keyword evidence="4 9" id="KW-0963">Cytoplasm</keyword>
<evidence type="ECO:0000259" key="10">
    <source>
        <dbReference type="PROSITE" id="PS51464"/>
    </source>
</evidence>
<protein>
    <recommendedName>
        <fullName evidence="9">Phosphoheptose isomerase</fullName>
        <ecNumber evidence="9">5.3.1.28</ecNumber>
    </recommendedName>
    <alternativeName>
        <fullName evidence="9">Sedoheptulose 7-phosphate isomerase</fullName>
    </alternativeName>
</protein>
<feature type="binding site" evidence="9">
    <location>
        <position position="170"/>
    </location>
    <ligand>
        <name>substrate</name>
    </ligand>
</feature>
<dbReference type="Pfam" id="PF13580">
    <property type="entry name" value="SIS_2"/>
    <property type="match status" value="1"/>
</dbReference>
<organism evidence="11 12">
    <name type="scientific">Candidatus Wildermuthbacteria bacterium RIFCSPHIGHO2_01_FULL_49_22b</name>
    <dbReference type="NCBI Taxonomy" id="1802448"/>
    <lineage>
        <taxon>Bacteria</taxon>
        <taxon>Candidatus Wildermuthiibacteriota</taxon>
    </lineage>
</organism>
<dbReference type="Gene3D" id="3.40.50.10490">
    <property type="entry name" value="Glucose-6-phosphate isomerase like protein, domain 1"/>
    <property type="match status" value="1"/>
</dbReference>
<dbReference type="HAMAP" id="MF_00067">
    <property type="entry name" value="GmhA"/>
    <property type="match status" value="1"/>
</dbReference>
<dbReference type="InterPro" id="IPR001347">
    <property type="entry name" value="SIS_dom"/>
</dbReference>
<comment type="function">
    <text evidence="9">Catalyzes the isomerization of sedoheptulose 7-phosphate in D-glycero-D-manno-heptose 7-phosphate.</text>
</comment>
<comment type="catalytic activity">
    <reaction evidence="1 9">
        <text>2 D-sedoheptulose 7-phosphate = D-glycero-alpha-D-manno-heptose 7-phosphate + D-glycero-beta-D-manno-heptose 7-phosphate</text>
        <dbReference type="Rhea" id="RHEA:27489"/>
        <dbReference type="ChEBI" id="CHEBI:57483"/>
        <dbReference type="ChEBI" id="CHEBI:60203"/>
        <dbReference type="ChEBI" id="CHEBI:60204"/>
        <dbReference type="EC" id="5.3.1.28"/>
    </reaction>
</comment>
<dbReference type="GO" id="GO:0008270">
    <property type="term" value="F:zinc ion binding"/>
    <property type="evidence" value="ECO:0007669"/>
    <property type="project" value="UniProtKB-UniRule"/>
</dbReference>
<dbReference type="EMBL" id="MHTT01000001">
    <property type="protein sequence ID" value="OHA66517.1"/>
    <property type="molecule type" value="Genomic_DNA"/>
</dbReference>
<dbReference type="PROSITE" id="PS51464">
    <property type="entry name" value="SIS"/>
    <property type="match status" value="1"/>
</dbReference>
<keyword evidence="7 9" id="KW-0413">Isomerase</keyword>
<gene>
    <name evidence="9" type="primary">gmhA</name>
    <name evidence="11" type="ORF">A2672_00260</name>
</gene>
<evidence type="ECO:0000256" key="5">
    <source>
        <dbReference type="ARBA" id="ARBA00022723"/>
    </source>
</evidence>
<dbReference type="STRING" id="1802448.A2672_00260"/>
<dbReference type="GO" id="GO:0005737">
    <property type="term" value="C:cytoplasm"/>
    <property type="evidence" value="ECO:0007669"/>
    <property type="project" value="UniProtKB-SubCell"/>
</dbReference>
<name>A0A1G2R1E0_9BACT</name>
<evidence type="ECO:0000313" key="11">
    <source>
        <dbReference type="EMBL" id="OHA66517.1"/>
    </source>
</evidence>
<evidence type="ECO:0000313" key="12">
    <source>
        <dbReference type="Proteomes" id="UP000178065"/>
    </source>
</evidence>
<dbReference type="AlphaFoldDB" id="A0A1G2R1E0"/>
<keyword evidence="6 9" id="KW-0862">Zinc</keyword>
<dbReference type="EC" id="5.3.1.28" evidence="9"/>
<comment type="miscellaneous">
    <text evidence="9">The reaction produces a racemic mixture of D-glycero-alpha-D-manno-heptose 7-phosphate and D-glycero-beta-D-manno-heptose 7-phosphate.</text>
</comment>
<keyword evidence="8 9" id="KW-0119">Carbohydrate metabolism</keyword>
<feature type="binding site" evidence="9">
    <location>
        <begin position="118"/>
        <end position="120"/>
    </location>
    <ligand>
        <name>substrate</name>
    </ligand>
</feature>
<dbReference type="CDD" id="cd05006">
    <property type="entry name" value="SIS_GmhA"/>
    <property type="match status" value="1"/>
</dbReference>
<feature type="binding site" evidence="9">
    <location>
        <position position="178"/>
    </location>
    <ligand>
        <name>Zn(2+)</name>
        <dbReference type="ChEBI" id="CHEBI:29105"/>
    </ligand>
</feature>
<dbReference type="GO" id="GO:0008968">
    <property type="term" value="F:D-sedoheptulose 7-phosphate isomerase activity"/>
    <property type="evidence" value="ECO:0007669"/>
    <property type="project" value="UniProtKB-UniRule"/>
</dbReference>
<evidence type="ECO:0000256" key="7">
    <source>
        <dbReference type="ARBA" id="ARBA00023235"/>
    </source>
</evidence>
<comment type="caution">
    <text evidence="11">The sequence shown here is derived from an EMBL/GenBank/DDBJ whole genome shotgun (WGS) entry which is preliminary data.</text>
</comment>
<feature type="binding site" evidence="9">
    <location>
        <begin position="48"/>
        <end position="50"/>
    </location>
    <ligand>
        <name>substrate</name>
    </ligand>
</feature>
<dbReference type="InterPro" id="IPR046348">
    <property type="entry name" value="SIS_dom_sf"/>
</dbReference>
<dbReference type="InterPro" id="IPR004515">
    <property type="entry name" value="Phosphoheptose_Isoase"/>
</dbReference>
<feature type="binding site" evidence="9">
    <location>
        <position position="123"/>
    </location>
    <ligand>
        <name>substrate</name>
    </ligand>
</feature>
<dbReference type="GO" id="GO:2001061">
    <property type="term" value="P:D-glycero-D-manno-heptose 7-phosphate biosynthetic process"/>
    <property type="evidence" value="ECO:0007669"/>
    <property type="project" value="UniProtKB-UniPathway"/>
</dbReference>
<dbReference type="InterPro" id="IPR035461">
    <property type="entry name" value="GmhA/DiaA"/>
</dbReference>
<dbReference type="GO" id="GO:0005975">
    <property type="term" value="P:carbohydrate metabolic process"/>
    <property type="evidence" value="ECO:0007669"/>
    <property type="project" value="UniProtKB-UniRule"/>
</dbReference>
<dbReference type="InterPro" id="IPR050099">
    <property type="entry name" value="SIS_GmhA/DiaA_subfam"/>
</dbReference>
<evidence type="ECO:0000256" key="3">
    <source>
        <dbReference type="ARBA" id="ARBA00009894"/>
    </source>
</evidence>
<comment type="subcellular location">
    <subcellularLocation>
        <location evidence="2 9">Cytoplasm</location>
    </subcellularLocation>
</comment>
<comment type="pathway">
    <text evidence="9">Carbohydrate biosynthesis; D-glycero-D-manno-heptose 7-phosphate biosynthesis; D-glycero-alpha-D-manno-heptose 7-phosphate and D-glycero-beta-D-manno-heptose 7-phosphate from sedoheptulose 7-phosphate: step 1/1.</text>
</comment>
<dbReference type="PANTHER" id="PTHR30390">
    <property type="entry name" value="SEDOHEPTULOSE 7-PHOSPHATE ISOMERASE / DNAA INITIATOR-ASSOCIATING FACTOR FOR REPLICATION INITIATION"/>
    <property type="match status" value="1"/>
</dbReference>
<proteinExistence type="inferred from homology"/>
<comment type="cofactor">
    <cofactor evidence="9">
        <name>Zn(2+)</name>
        <dbReference type="ChEBI" id="CHEBI:29105"/>
    </cofactor>
    <text evidence="9">Binds 1 zinc ion per subunit.</text>
</comment>
<dbReference type="Proteomes" id="UP000178065">
    <property type="component" value="Unassembled WGS sequence"/>
</dbReference>
<accession>A0A1G2R1E0</accession>
<feature type="domain" description="SIS" evidence="10">
    <location>
        <begin position="33"/>
        <end position="190"/>
    </location>
</feature>
<dbReference type="SUPFAM" id="SSF53697">
    <property type="entry name" value="SIS domain"/>
    <property type="match status" value="1"/>
</dbReference>
<feature type="binding site" evidence="9">
    <location>
        <position position="170"/>
    </location>
    <ligand>
        <name>Zn(2+)</name>
        <dbReference type="ChEBI" id="CHEBI:29105"/>
    </ligand>
</feature>
<dbReference type="UniPathway" id="UPA00041">
    <property type="reaction ID" value="UER00436"/>
</dbReference>
<evidence type="ECO:0000256" key="9">
    <source>
        <dbReference type="HAMAP-Rule" id="MF_00067"/>
    </source>
</evidence>
<evidence type="ECO:0000256" key="2">
    <source>
        <dbReference type="ARBA" id="ARBA00004496"/>
    </source>
</evidence>
<comment type="similarity">
    <text evidence="3 9">Belongs to the SIS family. GmhA subfamily.</text>
</comment>
<keyword evidence="5 9" id="KW-0479">Metal-binding</keyword>